<proteinExistence type="predicted"/>
<dbReference type="EMBL" id="JALPRY010000016">
    <property type="protein sequence ID" value="MCK8781196.1"/>
    <property type="molecule type" value="Genomic_DNA"/>
</dbReference>
<accession>A0ABT0ITJ7</accession>
<evidence type="ECO:0000313" key="2">
    <source>
        <dbReference type="Proteomes" id="UP001202827"/>
    </source>
</evidence>
<sequence length="47" mass="4756">MSSRLRNILLAFGVSLAMWAVAIQGTLSIYGAVAGPGTDGMATASVE</sequence>
<dbReference type="RefSeq" id="WP_248683744.1">
    <property type="nucleotide sequence ID" value="NZ_JALPRY010000016.1"/>
</dbReference>
<dbReference type="Proteomes" id="UP001202827">
    <property type="component" value="Unassembled WGS sequence"/>
</dbReference>
<evidence type="ECO:0000313" key="1">
    <source>
        <dbReference type="EMBL" id="MCK8781196.1"/>
    </source>
</evidence>
<protein>
    <submittedName>
        <fullName evidence="1">Uncharacterized protein</fullName>
    </submittedName>
</protein>
<organism evidence="1 2">
    <name type="scientific">Neorhizobium turbinariae</name>
    <dbReference type="NCBI Taxonomy" id="2937795"/>
    <lineage>
        <taxon>Bacteria</taxon>
        <taxon>Pseudomonadati</taxon>
        <taxon>Pseudomonadota</taxon>
        <taxon>Alphaproteobacteria</taxon>
        <taxon>Hyphomicrobiales</taxon>
        <taxon>Rhizobiaceae</taxon>
        <taxon>Rhizobium/Agrobacterium group</taxon>
        <taxon>Neorhizobium</taxon>
    </lineage>
</organism>
<gene>
    <name evidence="1" type="ORF">M0654_14525</name>
</gene>
<keyword evidence="2" id="KW-1185">Reference proteome</keyword>
<name>A0ABT0ITJ7_9HYPH</name>
<reference evidence="1 2" key="1">
    <citation type="submission" date="2022-04" db="EMBL/GenBank/DDBJ databases">
        <title>Rhizobium coralii sp. nov., isolated from coral Turbinaria peltata.</title>
        <authorList>
            <person name="Sun H."/>
        </authorList>
    </citation>
    <scope>NUCLEOTIDE SEQUENCE [LARGE SCALE GENOMIC DNA]</scope>
    <source>
        <strain evidence="1 2">NTR19</strain>
    </source>
</reference>
<comment type="caution">
    <text evidence="1">The sequence shown here is derived from an EMBL/GenBank/DDBJ whole genome shotgun (WGS) entry which is preliminary data.</text>
</comment>